<name>A0A6N9SXH6_9HYPH</name>
<evidence type="ECO:0000259" key="8">
    <source>
        <dbReference type="PROSITE" id="PS50893"/>
    </source>
</evidence>
<evidence type="ECO:0000313" key="9">
    <source>
        <dbReference type="EMBL" id="NDW03800.1"/>
    </source>
</evidence>
<keyword evidence="7" id="KW-0472">Membrane</keyword>
<dbReference type="PROSITE" id="PS50893">
    <property type="entry name" value="ABC_TRANSPORTER_2"/>
    <property type="match status" value="1"/>
</dbReference>
<dbReference type="PROSITE" id="PS00211">
    <property type="entry name" value="ABC_TRANSPORTER_1"/>
    <property type="match status" value="1"/>
</dbReference>
<dbReference type="InterPro" id="IPR003439">
    <property type="entry name" value="ABC_transporter-like_ATP-bd"/>
</dbReference>
<evidence type="ECO:0000256" key="2">
    <source>
        <dbReference type="ARBA" id="ARBA00022448"/>
    </source>
</evidence>
<proteinExistence type="inferred from homology"/>
<evidence type="ECO:0000256" key="7">
    <source>
        <dbReference type="ARBA" id="ARBA00023136"/>
    </source>
</evidence>
<protein>
    <submittedName>
        <fullName evidence="9">Heme ABC exporter ATP-binding protein CcmA</fullName>
    </submittedName>
</protein>
<dbReference type="SMART" id="SM00382">
    <property type="entry name" value="AAA"/>
    <property type="match status" value="1"/>
</dbReference>
<sequence length="260" mass="26319">MARLTLDALVVGRGSTAVAGPFDIAVAAGEALVVTGPNGAGKSTLLRTLAGLLPPISGTIRLEGPAASDGEAAERLADVAHYLGHRHGMKSQITVGENLAFWARYLGGAAAAQSERSRQDARRGPHVGVPTVSAPLSPAEALAAVGLPGLDAIPFGYLSAGQQRRASLARLLVAHRPVWILDEPTSALDIASQARFADLVAGHLAAGGIAIAATHHPLGLEAARTLHITPGAGRDDGRGSNAPGAPALDDAALAEAEGWL</sequence>
<organism evidence="9 10">
    <name type="scientific">Jiella pacifica</name>
    <dbReference type="NCBI Taxonomy" id="2696469"/>
    <lineage>
        <taxon>Bacteria</taxon>
        <taxon>Pseudomonadati</taxon>
        <taxon>Pseudomonadota</taxon>
        <taxon>Alphaproteobacteria</taxon>
        <taxon>Hyphomicrobiales</taxon>
        <taxon>Aurantimonadaceae</taxon>
        <taxon>Jiella</taxon>
    </lineage>
</organism>
<dbReference type="RefSeq" id="WP_163461599.1">
    <property type="nucleotide sequence ID" value="NZ_JAAAMG010000003.1"/>
</dbReference>
<dbReference type="GO" id="GO:0016887">
    <property type="term" value="F:ATP hydrolysis activity"/>
    <property type="evidence" value="ECO:0007669"/>
    <property type="project" value="InterPro"/>
</dbReference>
<keyword evidence="10" id="KW-1185">Reference proteome</keyword>
<evidence type="ECO:0000256" key="4">
    <source>
        <dbReference type="ARBA" id="ARBA00022748"/>
    </source>
</evidence>
<keyword evidence="6" id="KW-1278">Translocase</keyword>
<reference evidence="9 10" key="1">
    <citation type="submission" date="2020-01" db="EMBL/GenBank/DDBJ databases">
        <title>Jiella pacifica sp. nov.</title>
        <authorList>
            <person name="Xue Z."/>
            <person name="Zhu S."/>
            <person name="Chen J."/>
            <person name="Yang J."/>
        </authorList>
    </citation>
    <scope>NUCLEOTIDE SEQUENCE [LARGE SCALE GENOMIC DNA]</scope>
    <source>
        <strain evidence="9 10">40Bstr34</strain>
    </source>
</reference>
<dbReference type="PANTHER" id="PTHR43499">
    <property type="entry name" value="ABC TRANSPORTER I FAMILY MEMBER 1"/>
    <property type="match status" value="1"/>
</dbReference>
<dbReference type="InterPro" id="IPR003593">
    <property type="entry name" value="AAA+_ATPase"/>
</dbReference>
<dbReference type="GO" id="GO:0022857">
    <property type="term" value="F:transmembrane transporter activity"/>
    <property type="evidence" value="ECO:0007669"/>
    <property type="project" value="InterPro"/>
</dbReference>
<dbReference type="InterPro" id="IPR027417">
    <property type="entry name" value="P-loop_NTPase"/>
</dbReference>
<evidence type="ECO:0000313" key="10">
    <source>
        <dbReference type="Proteomes" id="UP000469011"/>
    </source>
</evidence>
<dbReference type="Gene3D" id="3.40.50.300">
    <property type="entry name" value="P-loop containing nucleotide triphosphate hydrolases"/>
    <property type="match status" value="1"/>
</dbReference>
<dbReference type="InterPro" id="IPR005895">
    <property type="entry name" value="ABC_transptr_haem_export_CcmA"/>
</dbReference>
<keyword evidence="3" id="KW-0547">Nucleotide-binding</keyword>
<comment type="similarity">
    <text evidence="1">Belongs to the ABC transporter superfamily.</text>
</comment>
<dbReference type="NCBIfam" id="TIGR01189">
    <property type="entry name" value="ccmA"/>
    <property type="match status" value="1"/>
</dbReference>
<evidence type="ECO:0000256" key="1">
    <source>
        <dbReference type="ARBA" id="ARBA00005417"/>
    </source>
</evidence>
<dbReference type="GO" id="GO:0005524">
    <property type="term" value="F:ATP binding"/>
    <property type="evidence" value="ECO:0007669"/>
    <property type="project" value="UniProtKB-KW"/>
</dbReference>
<dbReference type="SUPFAM" id="SSF52540">
    <property type="entry name" value="P-loop containing nucleoside triphosphate hydrolases"/>
    <property type="match status" value="1"/>
</dbReference>
<keyword evidence="2" id="KW-0813">Transport</keyword>
<keyword evidence="4" id="KW-0201">Cytochrome c-type biogenesis</keyword>
<evidence type="ECO:0000256" key="6">
    <source>
        <dbReference type="ARBA" id="ARBA00022967"/>
    </source>
</evidence>
<evidence type="ECO:0000256" key="3">
    <source>
        <dbReference type="ARBA" id="ARBA00022741"/>
    </source>
</evidence>
<keyword evidence="5 9" id="KW-0067">ATP-binding</keyword>
<dbReference type="Pfam" id="PF00005">
    <property type="entry name" value="ABC_tran"/>
    <property type="match status" value="1"/>
</dbReference>
<comment type="caution">
    <text evidence="9">The sequence shown here is derived from an EMBL/GenBank/DDBJ whole genome shotgun (WGS) entry which is preliminary data.</text>
</comment>
<dbReference type="PANTHER" id="PTHR43499:SF1">
    <property type="entry name" value="ABC TRANSPORTER I FAMILY MEMBER 1"/>
    <property type="match status" value="1"/>
</dbReference>
<dbReference type="Proteomes" id="UP000469011">
    <property type="component" value="Unassembled WGS sequence"/>
</dbReference>
<dbReference type="EMBL" id="JAAAMG010000003">
    <property type="protein sequence ID" value="NDW03800.1"/>
    <property type="molecule type" value="Genomic_DNA"/>
</dbReference>
<dbReference type="GO" id="GO:0017004">
    <property type="term" value="P:cytochrome complex assembly"/>
    <property type="evidence" value="ECO:0007669"/>
    <property type="project" value="UniProtKB-KW"/>
</dbReference>
<accession>A0A6N9SXH6</accession>
<gene>
    <name evidence="9" type="primary">ccmA</name>
    <name evidence="9" type="ORF">GTK09_05100</name>
</gene>
<evidence type="ECO:0000256" key="5">
    <source>
        <dbReference type="ARBA" id="ARBA00022840"/>
    </source>
</evidence>
<dbReference type="AlphaFoldDB" id="A0A6N9SXH6"/>
<feature type="domain" description="ABC transporter" evidence="8">
    <location>
        <begin position="4"/>
        <end position="255"/>
    </location>
</feature>
<dbReference type="InterPro" id="IPR017871">
    <property type="entry name" value="ABC_transporter-like_CS"/>
</dbReference>